<feature type="domain" description="HTH gntR-type" evidence="4">
    <location>
        <begin position="7"/>
        <end position="75"/>
    </location>
</feature>
<dbReference type="GO" id="GO:0003677">
    <property type="term" value="F:DNA binding"/>
    <property type="evidence" value="ECO:0007669"/>
    <property type="project" value="UniProtKB-KW"/>
</dbReference>
<dbReference type="Gene3D" id="1.20.120.530">
    <property type="entry name" value="GntR ligand-binding domain-like"/>
    <property type="match status" value="1"/>
</dbReference>
<dbReference type="PROSITE" id="PS50949">
    <property type="entry name" value="HTH_GNTR"/>
    <property type="match status" value="1"/>
</dbReference>
<dbReference type="SMART" id="SM00345">
    <property type="entry name" value="HTH_GNTR"/>
    <property type="match status" value="1"/>
</dbReference>
<evidence type="ECO:0000256" key="2">
    <source>
        <dbReference type="ARBA" id="ARBA00023125"/>
    </source>
</evidence>
<reference evidence="5 6" key="1">
    <citation type="submission" date="2016-10" db="EMBL/GenBank/DDBJ databases">
        <authorList>
            <person name="Cai Z."/>
        </authorList>
    </citation>
    <scope>NUCLEOTIDE SEQUENCE [LARGE SCALE GENOMIC DNA]</scope>
    <source>
        <strain evidence="5 6">CGMCC 1.10826</strain>
    </source>
</reference>
<dbReference type="SUPFAM" id="SSF48008">
    <property type="entry name" value="GntR ligand-binding domain-like"/>
    <property type="match status" value="1"/>
</dbReference>
<gene>
    <name evidence="5" type="ORF">SAMN05216184_11042</name>
</gene>
<dbReference type="InterPro" id="IPR036388">
    <property type="entry name" value="WH-like_DNA-bd_sf"/>
</dbReference>
<dbReference type="PRINTS" id="PR00035">
    <property type="entry name" value="HTHGNTR"/>
</dbReference>
<evidence type="ECO:0000313" key="5">
    <source>
        <dbReference type="EMBL" id="SSA44753.1"/>
    </source>
</evidence>
<dbReference type="Proteomes" id="UP000250222">
    <property type="component" value="Unassembled WGS sequence"/>
</dbReference>
<dbReference type="SUPFAM" id="SSF46785">
    <property type="entry name" value="Winged helix' DNA-binding domain"/>
    <property type="match status" value="1"/>
</dbReference>
<dbReference type="AlphaFoldDB" id="A0A2Y9C789"/>
<dbReference type="Pfam" id="PF00392">
    <property type="entry name" value="GntR"/>
    <property type="match status" value="1"/>
</dbReference>
<keyword evidence="3" id="KW-0804">Transcription</keyword>
<protein>
    <submittedName>
        <fullName evidence="5">Transcriptional regulator, GntR family</fullName>
    </submittedName>
</protein>
<keyword evidence="2" id="KW-0238">DNA-binding</keyword>
<dbReference type="Gene3D" id="1.10.10.10">
    <property type="entry name" value="Winged helix-like DNA-binding domain superfamily/Winged helix DNA-binding domain"/>
    <property type="match status" value="1"/>
</dbReference>
<dbReference type="EMBL" id="UETB01000010">
    <property type="protein sequence ID" value="SSA44753.1"/>
    <property type="molecule type" value="Genomic_DNA"/>
</dbReference>
<dbReference type="SMART" id="SM00895">
    <property type="entry name" value="FCD"/>
    <property type="match status" value="1"/>
</dbReference>
<sequence>MVTSSGTERARNTLAYLRRQITTGAWEVGSRIPIEPELAETLGVGRSTIREAVRSLASIGMLETLPGRGTFVRSSAPTSAVLSEFLTAYTLEELLSYRRALEVEAAQQAALHRTPEDIAALEASVAQSLRGGQCPAVGPRDTSVELASRFHYLLFDAAKNRLLASLYAGITEKLSAPGHVDRLTHGSDAQTMQVEHERIVDAVRRGDFIDAVHAMADHMDNDLVIITPDDEIIPPLQRSAVDVERIAAARAQERERA</sequence>
<dbReference type="OrthoDB" id="3172099at2"/>
<dbReference type="RefSeq" id="WP_110853025.1">
    <property type="nucleotide sequence ID" value="NZ_QKLZ01000010.1"/>
</dbReference>
<evidence type="ECO:0000256" key="1">
    <source>
        <dbReference type="ARBA" id="ARBA00023015"/>
    </source>
</evidence>
<name>A0A2Y9C789_9MICO</name>
<evidence type="ECO:0000259" key="4">
    <source>
        <dbReference type="PROSITE" id="PS50949"/>
    </source>
</evidence>
<dbReference type="CDD" id="cd07377">
    <property type="entry name" value="WHTH_GntR"/>
    <property type="match status" value="1"/>
</dbReference>
<dbReference type="InterPro" id="IPR000524">
    <property type="entry name" value="Tscrpt_reg_HTH_GntR"/>
</dbReference>
<evidence type="ECO:0000313" key="6">
    <source>
        <dbReference type="Proteomes" id="UP000250222"/>
    </source>
</evidence>
<keyword evidence="1" id="KW-0805">Transcription regulation</keyword>
<dbReference type="InterPro" id="IPR036390">
    <property type="entry name" value="WH_DNA-bd_sf"/>
</dbReference>
<accession>A0A2Y9C789</accession>
<dbReference type="PANTHER" id="PTHR43537">
    <property type="entry name" value="TRANSCRIPTIONAL REGULATOR, GNTR FAMILY"/>
    <property type="match status" value="1"/>
</dbReference>
<evidence type="ECO:0000256" key="3">
    <source>
        <dbReference type="ARBA" id="ARBA00023163"/>
    </source>
</evidence>
<dbReference type="GO" id="GO:0003700">
    <property type="term" value="F:DNA-binding transcription factor activity"/>
    <property type="evidence" value="ECO:0007669"/>
    <property type="project" value="InterPro"/>
</dbReference>
<dbReference type="InterPro" id="IPR008920">
    <property type="entry name" value="TF_FadR/GntR_C"/>
</dbReference>
<dbReference type="Pfam" id="PF07729">
    <property type="entry name" value="FCD"/>
    <property type="match status" value="1"/>
</dbReference>
<dbReference type="PANTHER" id="PTHR43537:SF47">
    <property type="entry name" value="REGULATORY PROTEIN GNTR HTH"/>
    <property type="match status" value="1"/>
</dbReference>
<organism evidence="5 6">
    <name type="scientific">Georgenia satyanarayanai</name>
    <dbReference type="NCBI Taxonomy" id="860221"/>
    <lineage>
        <taxon>Bacteria</taxon>
        <taxon>Bacillati</taxon>
        <taxon>Actinomycetota</taxon>
        <taxon>Actinomycetes</taxon>
        <taxon>Micrococcales</taxon>
        <taxon>Bogoriellaceae</taxon>
        <taxon>Georgenia</taxon>
    </lineage>
</organism>
<dbReference type="InterPro" id="IPR011711">
    <property type="entry name" value="GntR_C"/>
</dbReference>
<proteinExistence type="predicted"/>
<keyword evidence="6" id="KW-1185">Reference proteome</keyword>